<gene>
    <name evidence="15" type="ORF">GDO54_009088</name>
</gene>
<keyword evidence="7 13" id="KW-1133">Transmembrane helix</keyword>
<keyword evidence="16" id="KW-1185">Reference proteome</keyword>
<dbReference type="Gene3D" id="2.10.25.10">
    <property type="entry name" value="Laminin"/>
    <property type="match status" value="1"/>
</dbReference>
<evidence type="ECO:0000256" key="12">
    <source>
        <dbReference type="PROSITE-ProRule" id="PRU00076"/>
    </source>
</evidence>
<evidence type="ECO:0000256" key="11">
    <source>
        <dbReference type="ARBA" id="ARBA00023180"/>
    </source>
</evidence>
<dbReference type="PANTHER" id="PTHR10740:SF11">
    <property type="entry name" value="PROEPIREGULIN"/>
    <property type="match status" value="1"/>
</dbReference>
<dbReference type="SUPFAM" id="SSF57196">
    <property type="entry name" value="EGF/Laminin"/>
    <property type="match status" value="1"/>
</dbReference>
<feature type="domain" description="EGF-like" evidence="14">
    <location>
        <begin position="40"/>
        <end position="80"/>
    </location>
</feature>
<dbReference type="PANTHER" id="PTHR10740">
    <property type="entry name" value="TRANSFORMING GROWTH FACTOR ALPHA"/>
    <property type="match status" value="1"/>
</dbReference>
<evidence type="ECO:0000256" key="2">
    <source>
        <dbReference type="ARBA" id="ARBA00004613"/>
    </source>
</evidence>
<name>A0AAV3AMV5_PYXAD</name>
<dbReference type="Proteomes" id="UP001181693">
    <property type="component" value="Unassembled WGS sequence"/>
</dbReference>
<dbReference type="PROSITE" id="PS50026">
    <property type="entry name" value="EGF_3"/>
    <property type="match status" value="1"/>
</dbReference>
<dbReference type="EMBL" id="DYDO01000003">
    <property type="protein sequence ID" value="DBA28789.1"/>
    <property type="molecule type" value="Genomic_DNA"/>
</dbReference>
<evidence type="ECO:0000256" key="8">
    <source>
        <dbReference type="ARBA" id="ARBA00023030"/>
    </source>
</evidence>
<keyword evidence="10 12" id="KW-1015">Disulfide bond</keyword>
<comment type="subcellular location">
    <subcellularLocation>
        <location evidence="1">Membrane</location>
        <topology evidence="1">Single-pass type I membrane protein</topology>
    </subcellularLocation>
    <subcellularLocation>
        <location evidence="2">Secreted</location>
    </subcellularLocation>
</comment>
<evidence type="ECO:0000313" key="16">
    <source>
        <dbReference type="Proteomes" id="UP001181693"/>
    </source>
</evidence>
<dbReference type="GO" id="GO:0045840">
    <property type="term" value="P:positive regulation of mitotic nuclear division"/>
    <property type="evidence" value="ECO:0007669"/>
    <property type="project" value="TreeGrafter"/>
</dbReference>
<evidence type="ECO:0000256" key="10">
    <source>
        <dbReference type="ARBA" id="ARBA00023157"/>
    </source>
</evidence>
<dbReference type="PRINTS" id="PR00009">
    <property type="entry name" value="EGFTGF"/>
</dbReference>
<dbReference type="GO" id="GO:0008083">
    <property type="term" value="F:growth factor activity"/>
    <property type="evidence" value="ECO:0007669"/>
    <property type="project" value="UniProtKB-KW"/>
</dbReference>
<keyword evidence="6" id="KW-0732">Signal</keyword>
<reference evidence="15" key="1">
    <citation type="thesis" date="2020" institute="ProQuest LLC" country="789 East Eisenhower Parkway, Ann Arbor, MI, USA">
        <title>Comparative Genomics and Chromosome Evolution.</title>
        <authorList>
            <person name="Mudd A.B."/>
        </authorList>
    </citation>
    <scope>NUCLEOTIDE SEQUENCE</scope>
    <source>
        <strain evidence="15">1538</strain>
        <tissue evidence="15">Blood</tissue>
    </source>
</reference>
<accession>A0AAV3AMV5</accession>
<keyword evidence="8" id="KW-0339">Growth factor</keyword>
<keyword evidence="5 13" id="KW-0812">Transmembrane</keyword>
<evidence type="ECO:0000256" key="5">
    <source>
        <dbReference type="ARBA" id="ARBA00022692"/>
    </source>
</evidence>
<dbReference type="AlphaFoldDB" id="A0AAV3AMV5"/>
<keyword evidence="3" id="KW-0964">Secreted</keyword>
<evidence type="ECO:0000256" key="7">
    <source>
        <dbReference type="ARBA" id="ARBA00022989"/>
    </source>
</evidence>
<evidence type="ECO:0000256" key="6">
    <source>
        <dbReference type="ARBA" id="ARBA00022729"/>
    </source>
</evidence>
<evidence type="ECO:0000313" key="15">
    <source>
        <dbReference type="EMBL" id="DBA28789.1"/>
    </source>
</evidence>
<evidence type="ECO:0000256" key="4">
    <source>
        <dbReference type="ARBA" id="ARBA00022536"/>
    </source>
</evidence>
<dbReference type="InterPro" id="IPR000742">
    <property type="entry name" value="EGF"/>
</dbReference>
<evidence type="ECO:0000256" key="1">
    <source>
        <dbReference type="ARBA" id="ARBA00004479"/>
    </source>
</evidence>
<sequence>MYSLISATTVGPLCKPGVSAENCTTAMVKTTESTQKPTLKVSPCSPEMSNYCINGQCLYHEEADEHYCQCERGYLGLRCAHSELSTQPPNEEYLALIIFLTSMLLIVAVMAVFFALKWYKLKKSVQSVQKYKEVNTQHI</sequence>
<feature type="transmembrane region" description="Helical" evidence="13">
    <location>
        <begin position="93"/>
        <end position="116"/>
    </location>
</feature>
<dbReference type="GO" id="GO:0016020">
    <property type="term" value="C:membrane"/>
    <property type="evidence" value="ECO:0007669"/>
    <property type="project" value="UniProtKB-SubCell"/>
</dbReference>
<dbReference type="GO" id="GO:0008284">
    <property type="term" value="P:positive regulation of cell population proliferation"/>
    <property type="evidence" value="ECO:0007669"/>
    <property type="project" value="TreeGrafter"/>
</dbReference>
<keyword evidence="11" id="KW-0325">Glycoprotein</keyword>
<evidence type="ECO:0000256" key="13">
    <source>
        <dbReference type="SAM" id="Phobius"/>
    </source>
</evidence>
<dbReference type="GO" id="GO:0007173">
    <property type="term" value="P:epidermal growth factor receptor signaling pathway"/>
    <property type="evidence" value="ECO:0007669"/>
    <property type="project" value="TreeGrafter"/>
</dbReference>
<dbReference type="GO" id="GO:0005615">
    <property type="term" value="C:extracellular space"/>
    <property type="evidence" value="ECO:0007669"/>
    <property type="project" value="TreeGrafter"/>
</dbReference>
<keyword evidence="4 12" id="KW-0245">EGF-like domain</keyword>
<comment type="caution">
    <text evidence="12">Lacks conserved residue(s) required for the propagation of feature annotation.</text>
</comment>
<proteinExistence type="predicted"/>
<evidence type="ECO:0000256" key="9">
    <source>
        <dbReference type="ARBA" id="ARBA00023136"/>
    </source>
</evidence>
<dbReference type="PROSITE" id="PS01186">
    <property type="entry name" value="EGF_2"/>
    <property type="match status" value="1"/>
</dbReference>
<feature type="disulfide bond" evidence="12">
    <location>
        <begin position="70"/>
        <end position="79"/>
    </location>
</feature>
<protein>
    <recommendedName>
        <fullName evidence="14">EGF-like domain-containing protein</fullName>
    </recommendedName>
</protein>
<dbReference type="GO" id="GO:0005154">
    <property type="term" value="F:epidermal growth factor receptor binding"/>
    <property type="evidence" value="ECO:0007669"/>
    <property type="project" value="TreeGrafter"/>
</dbReference>
<keyword evidence="9 13" id="KW-0472">Membrane</keyword>
<organism evidence="15 16">
    <name type="scientific">Pyxicephalus adspersus</name>
    <name type="common">African bullfrog</name>
    <dbReference type="NCBI Taxonomy" id="30357"/>
    <lineage>
        <taxon>Eukaryota</taxon>
        <taxon>Metazoa</taxon>
        <taxon>Chordata</taxon>
        <taxon>Craniata</taxon>
        <taxon>Vertebrata</taxon>
        <taxon>Euteleostomi</taxon>
        <taxon>Amphibia</taxon>
        <taxon>Batrachia</taxon>
        <taxon>Anura</taxon>
        <taxon>Neobatrachia</taxon>
        <taxon>Ranoidea</taxon>
        <taxon>Pyxicephalidae</taxon>
        <taxon>Pyxicephalinae</taxon>
        <taxon>Pyxicephalus</taxon>
    </lineage>
</organism>
<evidence type="ECO:0000256" key="3">
    <source>
        <dbReference type="ARBA" id="ARBA00022525"/>
    </source>
</evidence>
<dbReference type="PROSITE" id="PS00022">
    <property type="entry name" value="EGF_1"/>
    <property type="match status" value="1"/>
</dbReference>
<comment type="caution">
    <text evidence="15">The sequence shown here is derived from an EMBL/GenBank/DDBJ whole genome shotgun (WGS) entry which is preliminary data.</text>
</comment>
<evidence type="ECO:0000259" key="14">
    <source>
        <dbReference type="PROSITE" id="PS50026"/>
    </source>
</evidence>